<feature type="non-terminal residue" evidence="2">
    <location>
        <position position="1"/>
    </location>
</feature>
<reference evidence="2" key="1">
    <citation type="journal article" date="2014" name="Front. Microbiol.">
        <title>High frequency of phylogenetically diverse reductive dehalogenase-homologous genes in deep subseafloor sedimentary metagenomes.</title>
        <authorList>
            <person name="Kawai M."/>
            <person name="Futagami T."/>
            <person name="Toyoda A."/>
            <person name="Takaki Y."/>
            <person name="Nishi S."/>
            <person name="Hori S."/>
            <person name="Arai W."/>
            <person name="Tsubouchi T."/>
            <person name="Morono Y."/>
            <person name="Uchiyama I."/>
            <person name="Ito T."/>
            <person name="Fujiyama A."/>
            <person name="Inagaki F."/>
            <person name="Takami H."/>
        </authorList>
    </citation>
    <scope>NUCLEOTIDE SEQUENCE</scope>
    <source>
        <strain evidence="2">Expedition CK06-06</strain>
    </source>
</reference>
<evidence type="ECO:0000259" key="1">
    <source>
        <dbReference type="Pfam" id="PF12762"/>
    </source>
</evidence>
<protein>
    <recommendedName>
        <fullName evidence="1">ISXO2-like transposase domain-containing protein</fullName>
    </recommendedName>
</protein>
<dbReference type="InterPro" id="IPR024445">
    <property type="entry name" value="Tnp_ISXO2-like"/>
</dbReference>
<gene>
    <name evidence="2" type="ORF">S01H4_48119</name>
</gene>
<proteinExistence type="predicted"/>
<dbReference type="EMBL" id="BART01027090">
    <property type="protein sequence ID" value="GAG90384.1"/>
    <property type="molecule type" value="Genomic_DNA"/>
</dbReference>
<feature type="domain" description="ISXO2-like transposase" evidence="1">
    <location>
        <begin position="1"/>
        <end position="25"/>
    </location>
</feature>
<sequence length="43" mass="5361">IYGVYHRISVKYLQDYINEFSFRYNHRNIDDSFDLVLRNSIIY</sequence>
<comment type="caution">
    <text evidence="2">The sequence shown here is derived from an EMBL/GenBank/DDBJ whole genome shotgun (WGS) entry which is preliminary data.</text>
</comment>
<dbReference type="AlphaFoldDB" id="X1B3S8"/>
<dbReference type="Pfam" id="PF12762">
    <property type="entry name" value="DDE_Tnp_IS1595"/>
    <property type="match status" value="1"/>
</dbReference>
<accession>X1B3S8</accession>
<organism evidence="2">
    <name type="scientific">marine sediment metagenome</name>
    <dbReference type="NCBI Taxonomy" id="412755"/>
    <lineage>
        <taxon>unclassified sequences</taxon>
        <taxon>metagenomes</taxon>
        <taxon>ecological metagenomes</taxon>
    </lineage>
</organism>
<name>X1B3S8_9ZZZZ</name>
<evidence type="ECO:0000313" key="2">
    <source>
        <dbReference type="EMBL" id="GAG90384.1"/>
    </source>
</evidence>